<comment type="caution">
    <text evidence="1">The sequence shown here is derived from an EMBL/GenBank/DDBJ whole genome shotgun (WGS) entry which is preliminary data.</text>
</comment>
<gene>
    <name evidence="1" type="ORF">OFN31_28170</name>
</gene>
<dbReference type="PANTHER" id="PTHR35149:SF2">
    <property type="entry name" value="DUF262 DOMAIN-CONTAINING PROTEIN"/>
    <property type="match status" value="1"/>
</dbReference>
<feature type="non-terminal residue" evidence="1">
    <location>
        <position position="1"/>
    </location>
</feature>
<reference evidence="1" key="1">
    <citation type="submission" date="2023-06" db="EMBL/GenBank/DDBJ databases">
        <title>Deciphering the underlying mechanisms mediating the transmission of blaNDM gene from human to animals in China.</title>
        <authorList>
            <person name="Chen K."/>
            <person name="Chen S."/>
        </authorList>
    </citation>
    <scope>NUCLEOTIDE SEQUENCE</scope>
    <source>
        <strain evidence="1">1199</strain>
    </source>
</reference>
<sequence length="122" mass="14932">ELKVDVAYPFLLALYHDYKNGDLSHEDFLSIIRLIESYVFRRAVCAIPTNSLNKTFATFYKVINKENYLESIQVHFLNLPSYRRFPNDDEFKRELKVRDLYNFRSRSYWLRRLENDKRRERV</sequence>
<protein>
    <submittedName>
        <fullName evidence="1">DUF262 domain-containing protein</fullName>
    </submittedName>
</protein>
<accession>A0AAP3EPN4</accession>
<feature type="non-terminal residue" evidence="1">
    <location>
        <position position="122"/>
    </location>
</feature>
<name>A0AAP3EPN4_ECOLX</name>
<proteinExistence type="predicted"/>
<evidence type="ECO:0000313" key="1">
    <source>
        <dbReference type="EMBL" id="MCV5625524.1"/>
    </source>
</evidence>
<dbReference type="PANTHER" id="PTHR35149">
    <property type="entry name" value="SLL5132 PROTEIN"/>
    <property type="match status" value="1"/>
</dbReference>
<dbReference type="AlphaFoldDB" id="A0AAP3EPN4"/>
<organism evidence="1 2">
    <name type="scientific">Escherichia coli</name>
    <dbReference type="NCBI Taxonomy" id="562"/>
    <lineage>
        <taxon>Bacteria</taxon>
        <taxon>Pseudomonadati</taxon>
        <taxon>Pseudomonadota</taxon>
        <taxon>Gammaproteobacteria</taxon>
        <taxon>Enterobacterales</taxon>
        <taxon>Enterobacteriaceae</taxon>
        <taxon>Escherichia</taxon>
    </lineage>
</organism>
<dbReference type="Proteomes" id="UP001208624">
    <property type="component" value="Unassembled WGS sequence"/>
</dbReference>
<dbReference type="EMBL" id="JAOVKC010000533">
    <property type="protein sequence ID" value="MCV5625524.1"/>
    <property type="molecule type" value="Genomic_DNA"/>
</dbReference>
<evidence type="ECO:0000313" key="2">
    <source>
        <dbReference type="Proteomes" id="UP001208624"/>
    </source>
</evidence>